<comment type="caution">
    <text evidence="2">The sequence shown here is derived from an EMBL/GenBank/DDBJ whole genome shotgun (WGS) entry which is preliminary data.</text>
</comment>
<dbReference type="Pfam" id="PF13799">
    <property type="entry name" value="DUF4183"/>
    <property type="match status" value="1"/>
</dbReference>
<dbReference type="InterPro" id="IPR025237">
    <property type="entry name" value="DUF4183"/>
</dbReference>
<accession>A0A4V3WER0</accession>
<keyword evidence="3" id="KW-1185">Reference proteome</keyword>
<evidence type="ECO:0000313" key="2">
    <source>
        <dbReference type="EMBL" id="THF77279.1"/>
    </source>
</evidence>
<protein>
    <submittedName>
        <fullName evidence="2">DUF4183 domain-containing protein</fullName>
    </submittedName>
</protein>
<reference evidence="2 3" key="1">
    <citation type="submission" date="2019-04" db="EMBL/GenBank/DDBJ databases">
        <title>Cohnella sp. nov. isolated from preserved vegetables.</title>
        <authorList>
            <person name="Lin S.-Y."/>
            <person name="Hung M.-H."/>
            <person name="Young C.-C."/>
        </authorList>
    </citation>
    <scope>NUCLEOTIDE SEQUENCE [LARGE SCALE GENOMIC DNA]</scope>
    <source>
        <strain evidence="2 3">CC-MHH1044</strain>
    </source>
</reference>
<gene>
    <name evidence="2" type="ORF">E6C55_16560</name>
</gene>
<feature type="domain" description="DUF4183" evidence="1">
    <location>
        <begin position="30"/>
        <end position="100"/>
    </location>
</feature>
<organism evidence="2 3">
    <name type="scientific">Cohnella fermenti</name>
    <dbReference type="NCBI Taxonomy" id="2565925"/>
    <lineage>
        <taxon>Bacteria</taxon>
        <taxon>Bacillati</taxon>
        <taxon>Bacillota</taxon>
        <taxon>Bacilli</taxon>
        <taxon>Bacillales</taxon>
        <taxon>Paenibacillaceae</taxon>
        <taxon>Cohnella</taxon>
    </lineage>
</organism>
<dbReference type="Proteomes" id="UP000310636">
    <property type="component" value="Unassembled WGS sequence"/>
</dbReference>
<evidence type="ECO:0000259" key="1">
    <source>
        <dbReference type="Pfam" id="PF13799"/>
    </source>
</evidence>
<dbReference type="EMBL" id="SSOB01000020">
    <property type="protein sequence ID" value="THF77279.1"/>
    <property type="molecule type" value="Genomic_DNA"/>
</dbReference>
<dbReference type="AlphaFoldDB" id="A0A4V3WER0"/>
<sequence length="106" mass="11993">MGSCRRKRISRRRRTRRARIVRTSTTLYYAVADGVKRIYTDKDGAEGYGCNRIPNPASVSLINVFVNGMLQPRTLYRIQTGKLRLLSDDLPAEGVPIIVQSIRIKG</sequence>
<proteinExistence type="predicted"/>
<evidence type="ECO:0000313" key="3">
    <source>
        <dbReference type="Proteomes" id="UP000310636"/>
    </source>
</evidence>
<dbReference type="OrthoDB" id="2455205at2"/>
<name>A0A4V3WER0_9BACL</name>